<evidence type="ECO:0000256" key="1">
    <source>
        <dbReference type="SAM" id="MobiDB-lite"/>
    </source>
</evidence>
<reference evidence="4" key="1">
    <citation type="submission" date="2022-10" db="EMBL/GenBank/DDBJ databases">
        <title>Genome assembly of Pristionchus species.</title>
        <authorList>
            <person name="Yoshida K."/>
            <person name="Sommer R.J."/>
        </authorList>
    </citation>
    <scope>NUCLEOTIDE SEQUENCE [LARGE SCALE GENOMIC DNA]</scope>
    <source>
        <strain evidence="4">RS5460</strain>
    </source>
</reference>
<keyword evidence="2" id="KW-1133">Transmembrane helix</keyword>
<sequence>QYQHGRRRRAQGGDVEEAVDGVRGQGRGKHLGEAGGEACETRGRRPAALGMGEANEQKQGSRLLLQPLHGNDAVGEADAARRETQEPRRGGGAVHAPAGQARGQPSAGQLALRQDHPQQGGRSQHPHRLREGDQRAVVAGGEARQVPRARQGVLRLLLRQQGWRPRILQPQDDAAGVHEGLVRARRRRDVRRLRHGQRPAPHLETRLKPRPLSTVPLPTVPLPYRNQGRRMIYLVVTYPVSSFLTPFFHCISLTASDL</sequence>
<accession>A0AAN4Z9V7</accession>
<keyword evidence="2" id="KW-0812">Transmembrane</keyword>
<evidence type="ECO:0000256" key="2">
    <source>
        <dbReference type="SAM" id="Phobius"/>
    </source>
</evidence>
<feature type="region of interest" description="Disordered" evidence="1">
    <location>
        <begin position="1"/>
        <end position="43"/>
    </location>
</feature>
<feature type="compositionally biased region" description="Basic and acidic residues" evidence="1">
    <location>
        <begin position="78"/>
        <end position="89"/>
    </location>
</feature>
<keyword evidence="4" id="KW-1185">Reference proteome</keyword>
<feature type="compositionally biased region" description="Basic residues" evidence="1">
    <location>
        <begin position="1"/>
        <end position="10"/>
    </location>
</feature>
<feature type="non-terminal residue" evidence="3">
    <location>
        <position position="1"/>
    </location>
</feature>
<protein>
    <submittedName>
        <fullName evidence="3">Uncharacterized protein</fullName>
    </submittedName>
</protein>
<proteinExistence type="predicted"/>
<dbReference type="EMBL" id="BTRK01000001">
    <property type="protein sequence ID" value="GMR33895.1"/>
    <property type="molecule type" value="Genomic_DNA"/>
</dbReference>
<keyword evidence="2" id="KW-0472">Membrane</keyword>
<feature type="region of interest" description="Disordered" evidence="1">
    <location>
        <begin position="75"/>
        <end position="144"/>
    </location>
</feature>
<dbReference type="AlphaFoldDB" id="A0AAN4Z9V7"/>
<organism evidence="3 4">
    <name type="scientific">Pristionchus mayeri</name>
    <dbReference type="NCBI Taxonomy" id="1317129"/>
    <lineage>
        <taxon>Eukaryota</taxon>
        <taxon>Metazoa</taxon>
        <taxon>Ecdysozoa</taxon>
        <taxon>Nematoda</taxon>
        <taxon>Chromadorea</taxon>
        <taxon>Rhabditida</taxon>
        <taxon>Rhabditina</taxon>
        <taxon>Diplogasteromorpha</taxon>
        <taxon>Diplogasteroidea</taxon>
        <taxon>Neodiplogasteridae</taxon>
        <taxon>Pristionchus</taxon>
    </lineage>
</organism>
<name>A0AAN4Z9V7_9BILA</name>
<evidence type="ECO:0000313" key="4">
    <source>
        <dbReference type="Proteomes" id="UP001328107"/>
    </source>
</evidence>
<evidence type="ECO:0000313" key="3">
    <source>
        <dbReference type="EMBL" id="GMR33895.1"/>
    </source>
</evidence>
<gene>
    <name evidence="3" type="ORF">PMAYCL1PPCAC_04090</name>
</gene>
<dbReference type="Proteomes" id="UP001328107">
    <property type="component" value="Unassembled WGS sequence"/>
</dbReference>
<comment type="caution">
    <text evidence="3">The sequence shown here is derived from an EMBL/GenBank/DDBJ whole genome shotgun (WGS) entry which is preliminary data.</text>
</comment>
<feature type="transmembrane region" description="Helical" evidence="2">
    <location>
        <begin position="232"/>
        <end position="255"/>
    </location>
</feature>